<dbReference type="SUPFAM" id="SSF48726">
    <property type="entry name" value="Immunoglobulin"/>
    <property type="match status" value="2"/>
</dbReference>
<proteinExistence type="predicted"/>
<feature type="domain" description="Ig-like" evidence="5">
    <location>
        <begin position="155"/>
        <end position="214"/>
    </location>
</feature>
<dbReference type="PANTHER" id="PTHR12231">
    <property type="entry name" value="CTX-RELATED TYPE I TRANSMEMBRANE PROTEIN"/>
    <property type="match status" value="1"/>
</dbReference>
<evidence type="ECO:0000259" key="5">
    <source>
        <dbReference type="PROSITE" id="PS50835"/>
    </source>
</evidence>
<dbReference type="PROSITE" id="PS50835">
    <property type="entry name" value="IG_LIKE"/>
    <property type="match status" value="2"/>
</dbReference>
<dbReference type="Pfam" id="PF13927">
    <property type="entry name" value="Ig_3"/>
    <property type="match status" value="1"/>
</dbReference>
<keyword evidence="3" id="KW-1015">Disulfide bond</keyword>
<dbReference type="GO" id="GO:0043005">
    <property type="term" value="C:neuron projection"/>
    <property type="evidence" value="ECO:0007669"/>
    <property type="project" value="TreeGrafter"/>
</dbReference>
<sequence length="214" mass="23256">MYASRALGAERVWVHRARSLGGGRRAGGLRRLFSGSTDLGTVSVRLCSRTGSPTMSAPTITHFAKVEENGFEGQELHLVCQGIGKPTPEYKWFKGSPDDKGATPLEPTDKYEFPEPGALTIQALIEDDAGQYTCVASNDIAEARNSTEVKIFRKPKIAVMENVTATQGMKVELVCKYEGDGEVTAKWIFKGESIEAESSDSKPVSQHVDVNDDS</sequence>
<evidence type="ECO:0000313" key="6">
    <source>
        <dbReference type="Proteomes" id="UP000887566"/>
    </source>
</evidence>
<dbReference type="InterPro" id="IPR003598">
    <property type="entry name" value="Ig_sub2"/>
</dbReference>
<keyword evidence="4" id="KW-0393">Immunoglobulin domain</keyword>
<protein>
    <submittedName>
        <fullName evidence="7">Ig-like domain-containing protein</fullName>
    </submittedName>
</protein>
<reference evidence="7" key="1">
    <citation type="submission" date="2022-11" db="UniProtKB">
        <authorList>
            <consortium name="WormBaseParasite"/>
        </authorList>
    </citation>
    <scope>IDENTIFICATION</scope>
</reference>
<dbReference type="SMART" id="SM00408">
    <property type="entry name" value="IGc2"/>
    <property type="match status" value="1"/>
</dbReference>
<accession>A0A914XK67</accession>
<evidence type="ECO:0000256" key="2">
    <source>
        <dbReference type="ARBA" id="ARBA00022737"/>
    </source>
</evidence>
<dbReference type="Proteomes" id="UP000887566">
    <property type="component" value="Unplaced"/>
</dbReference>
<evidence type="ECO:0000256" key="3">
    <source>
        <dbReference type="ARBA" id="ARBA00023157"/>
    </source>
</evidence>
<keyword evidence="1" id="KW-0732">Signal</keyword>
<keyword evidence="6" id="KW-1185">Reference proteome</keyword>
<evidence type="ECO:0000256" key="1">
    <source>
        <dbReference type="ARBA" id="ARBA00022729"/>
    </source>
</evidence>
<name>A0A914XK67_9BILA</name>
<feature type="domain" description="Ig-like" evidence="5">
    <location>
        <begin position="58"/>
        <end position="150"/>
    </location>
</feature>
<dbReference type="WBParaSite" id="PSAMB.scaffold8618size6015.g31605.t1">
    <property type="protein sequence ID" value="PSAMB.scaffold8618size6015.g31605.t1"/>
    <property type="gene ID" value="PSAMB.scaffold8618size6015.g31605"/>
</dbReference>
<dbReference type="AlphaFoldDB" id="A0A914XK67"/>
<dbReference type="PANTHER" id="PTHR12231:SF253">
    <property type="entry name" value="DPR-INTERACTING PROTEIN ETA, ISOFORM B-RELATED"/>
    <property type="match status" value="1"/>
</dbReference>
<dbReference type="InterPro" id="IPR013783">
    <property type="entry name" value="Ig-like_fold"/>
</dbReference>
<dbReference type="InterPro" id="IPR051170">
    <property type="entry name" value="Neural/epithelial_adhesion"/>
</dbReference>
<organism evidence="6 7">
    <name type="scientific">Plectus sambesii</name>
    <dbReference type="NCBI Taxonomy" id="2011161"/>
    <lineage>
        <taxon>Eukaryota</taxon>
        <taxon>Metazoa</taxon>
        <taxon>Ecdysozoa</taxon>
        <taxon>Nematoda</taxon>
        <taxon>Chromadorea</taxon>
        <taxon>Plectida</taxon>
        <taxon>Plectina</taxon>
        <taxon>Plectoidea</taxon>
        <taxon>Plectidae</taxon>
        <taxon>Plectus</taxon>
    </lineage>
</organism>
<dbReference type="InterPro" id="IPR007110">
    <property type="entry name" value="Ig-like_dom"/>
</dbReference>
<dbReference type="SMART" id="SM00409">
    <property type="entry name" value="IG"/>
    <property type="match status" value="1"/>
</dbReference>
<dbReference type="InterPro" id="IPR036179">
    <property type="entry name" value="Ig-like_dom_sf"/>
</dbReference>
<dbReference type="InterPro" id="IPR003599">
    <property type="entry name" value="Ig_sub"/>
</dbReference>
<evidence type="ECO:0000256" key="4">
    <source>
        <dbReference type="ARBA" id="ARBA00023319"/>
    </source>
</evidence>
<evidence type="ECO:0000313" key="7">
    <source>
        <dbReference type="WBParaSite" id="PSAMB.scaffold8618size6015.g31605.t1"/>
    </source>
</evidence>
<keyword evidence="2" id="KW-0677">Repeat</keyword>
<dbReference type="CDD" id="cd00096">
    <property type="entry name" value="Ig"/>
    <property type="match status" value="1"/>
</dbReference>
<dbReference type="Gene3D" id="2.60.40.10">
    <property type="entry name" value="Immunoglobulins"/>
    <property type="match status" value="2"/>
</dbReference>